<protein>
    <submittedName>
        <fullName evidence="2">Transcriptional regulator, PaaX family</fullName>
    </submittedName>
</protein>
<sequence>MYNSKIKIKKERIGPAGQKILLILLAGASLSLTRRPDQYFRILKSAAKEWRKINQRTLKKAVYRLYQSQLIDYREDKNGLVTLVLSEKGKKRTLKFDLDKIEIKKPSRWDGFWRIIAFDIPEEKNKARKALVSKMKELGFYPMQKSVFVYPYDCKNEIDFILEIFEVKPYVRYIIAKDIDIALDLKQRFKLS</sequence>
<dbReference type="GO" id="GO:0006351">
    <property type="term" value="P:DNA-templated transcription"/>
    <property type="evidence" value="ECO:0007669"/>
    <property type="project" value="TreeGrafter"/>
</dbReference>
<reference evidence="2 3" key="1">
    <citation type="journal article" date="2015" name="Nature">
        <title>rRNA introns, odd ribosomes, and small enigmatic genomes across a large radiation of phyla.</title>
        <authorList>
            <person name="Brown C.T."/>
            <person name="Hug L.A."/>
            <person name="Thomas B.C."/>
            <person name="Sharon I."/>
            <person name="Castelle C.J."/>
            <person name="Singh A."/>
            <person name="Wilkins M.J."/>
            <person name="Williams K.H."/>
            <person name="Banfield J.F."/>
        </authorList>
    </citation>
    <scope>NUCLEOTIDE SEQUENCE [LARGE SCALE GENOMIC DNA]</scope>
</reference>
<comment type="caution">
    <text evidence="2">The sequence shown here is derived from an EMBL/GenBank/DDBJ whole genome shotgun (WGS) entry which is preliminary data.</text>
</comment>
<dbReference type="AlphaFoldDB" id="A0A0G0T287"/>
<accession>A0A0G0T287</accession>
<dbReference type="InterPro" id="IPR048846">
    <property type="entry name" value="PaaX-like_central"/>
</dbReference>
<evidence type="ECO:0000313" key="3">
    <source>
        <dbReference type="Proteomes" id="UP000034664"/>
    </source>
</evidence>
<dbReference type="Gene3D" id="3.30.70.2650">
    <property type="match status" value="1"/>
</dbReference>
<dbReference type="EMBL" id="LBZM01000035">
    <property type="protein sequence ID" value="KKR71124.1"/>
    <property type="molecule type" value="Genomic_DNA"/>
</dbReference>
<dbReference type="Pfam" id="PF20803">
    <property type="entry name" value="PaaX_M"/>
    <property type="match status" value="1"/>
</dbReference>
<dbReference type="PANTHER" id="PTHR30319:SF1">
    <property type="entry name" value="TRANSCRIPTIONAL REPRESSOR PAAX"/>
    <property type="match status" value="1"/>
</dbReference>
<feature type="domain" description="Transcriptional repressor PaaX-like central Cas2-like" evidence="1">
    <location>
        <begin position="107"/>
        <end position="179"/>
    </location>
</feature>
<gene>
    <name evidence="2" type="ORF">UU14_C0035G0003</name>
</gene>
<evidence type="ECO:0000313" key="2">
    <source>
        <dbReference type="EMBL" id="KKR71124.1"/>
    </source>
</evidence>
<dbReference type="Proteomes" id="UP000034664">
    <property type="component" value="Unassembled WGS sequence"/>
</dbReference>
<organism evidence="2 3">
    <name type="scientific">Candidatus Roizmanbacteria bacterium GW2011_GWB1_40_7</name>
    <dbReference type="NCBI Taxonomy" id="1618482"/>
    <lineage>
        <taxon>Bacteria</taxon>
        <taxon>Candidatus Roizmaniibacteriota</taxon>
    </lineage>
</organism>
<dbReference type="SUPFAM" id="SSF143430">
    <property type="entry name" value="TTP0101/SSO1404-like"/>
    <property type="match status" value="1"/>
</dbReference>
<name>A0A0G0T287_9BACT</name>
<dbReference type="PANTHER" id="PTHR30319">
    <property type="entry name" value="PHENYLACETIC ACID REGULATOR-RELATED TRANSCRIPTIONAL REPRESSOR"/>
    <property type="match status" value="1"/>
</dbReference>
<evidence type="ECO:0000259" key="1">
    <source>
        <dbReference type="Pfam" id="PF20803"/>
    </source>
</evidence>
<proteinExistence type="predicted"/>